<evidence type="ECO:0000313" key="1">
    <source>
        <dbReference type="EMBL" id="EKD19033.1"/>
    </source>
</evidence>
<organism evidence="1 2">
    <name type="scientific">Marssonina brunnea f. sp. multigermtubi (strain MB_m1)</name>
    <name type="common">Marssonina leaf spot fungus</name>
    <dbReference type="NCBI Taxonomy" id="1072389"/>
    <lineage>
        <taxon>Eukaryota</taxon>
        <taxon>Fungi</taxon>
        <taxon>Dikarya</taxon>
        <taxon>Ascomycota</taxon>
        <taxon>Pezizomycotina</taxon>
        <taxon>Leotiomycetes</taxon>
        <taxon>Helotiales</taxon>
        <taxon>Drepanopezizaceae</taxon>
        <taxon>Drepanopeziza</taxon>
    </lineage>
</organism>
<keyword evidence="2" id="KW-1185">Reference proteome</keyword>
<gene>
    <name evidence="1" type="ORF">MBM_02270</name>
</gene>
<protein>
    <submittedName>
        <fullName evidence="1">Uncharacterized protein</fullName>
    </submittedName>
</protein>
<evidence type="ECO:0000313" key="2">
    <source>
        <dbReference type="Proteomes" id="UP000006753"/>
    </source>
</evidence>
<sequence>MFQEHEIIHCVLPAVVNYNYDPTQACIRRRQVRVELQLLKFRFAVDSVILWSEDVGLGVRMVLVFSRHDERFCVFRRSPRYEDFSVRTQQPALKIAQLGMGPGIE</sequence>
<proteinExistence type="predicted"/>
<accession>K1XDU3</accession>
<name>K1XDU3_MARBU</name>
<dbReference type="HOGENOM" id="CLU_2237163_0_0_1"/>
<dbReference type="InParanoid" id="K1XDU3"/>
<dbReference type="AlphaFoldDB" id="K1XDU3"/>
<dbReference type="KEGG" id="mbe:MBM_02270"/>
<reference evidence="1 2" key="1">
    <citation type="journal article" date="2012" name="BMC Genomics">
        <title>Sequencing the genome of Marssonina brunnea reveals fungus-poplar co-evolution.</title>
        <authorList>
            <person name="Zhu S."/>
            <person name="Cao Y.-Z."/>
            <person name="Jiang C."/>
            <person name="Tan B.-Y."/>
            <person name="Wang Z."/>
            <person name="Feng S."/>
            <person name="Zhang L."/>
            <person name="Su X.-H."/>
            <person name="Brejova B."/>
            <person name="Vinar T."/>
            <person name="Xu M."/>
            <person name="Wang M.-X."/>
            <person name="Zhang S.-G."/>
            <person name="Huang M.-R."/>
            <person name="Wu R."/>
            <person name="Zhou Y."/>
        </authorList>
    </citation>
    <scope>NUCLEOTIDE SEQUENCE [LARGE SCALE GENOMIC DNA]</scope>
    <source>
        <strain evidence="1 2">MB_m1</strain>
    </source>
</reference>
<dbReference type="Proteomes" id="UP000006753">
    <property type="component" value="Unassembled WGS sequence"/>
</dbReference>
<dbReference type="EMBL" id="JH921431">
    <property type="protein sequence ID" value="EKD19033.1"/>
    <property type="molecule type" value="Genomic_DNA"/>
</dbReference>